<dbReference type="SUPFAM" id="SSF55298">
    <property type="entry name" value="YjgF-like"/>
    <property type="match status" value="1"/>
</dbReference>
<gene>
    <name evidence="2" type="ORF">CPY51_23920</name>
</gene>
<dbReference type="Pfam" id="PF01042">
    <property type="entry name" value="Ribonuc_L-PSP"/>
    <property type="match status" value="1"/>
</dbReference>
<evidence type="ECO:0000256" key="1">
    <source>
        <dbReference type="ARBA" id="ARBA00010552"/>
    </source>
</evidence>
<name>A0A2W4EG64_9HYPH</name>
<dbReference type="GO" id="GO:0019239">
    <property type="term" value="F:deaminase activity"/>
    <property type="evidence" value="ECO:0007669"/>
    <property type="project" value="TreeGrafter"/>
</dbReference>
<reference evidence="2 3" key="1">
    <citation type="journal article" date="2018" name="Sci. Rep.">
        <title>Rhizobium tumorigenes sp. nov., a novel plant tumorigenic bacterium isolated from cane gall tumors on thornless blackberry.</title>
        <authorList>
            <person name="Kuzmanovi N."/>
            <person name="Smalla K."/>
            <person name="Gronow S."/>
            <person name="PuBawska J."/>
        </authorList>
    </citation>
    <scope>NUCLEOTIDE SEQUENCE [LARGE SCALE GENOMIC DNA]</scope>
    <source>
        <strain evidence="2 3">CCBAU 85046</strain>
    </source>
</reference>
<dbReference type="EMBL" id="PCDP01000053">
    <property type="protein sequence ID" value="PZM10210.1"/>
    <property type="molecule type" value="Genomic_DNA"/>
</dbReference>
<protein>
    <submittedName>
        <fullName evidence="2">Enamine deaminase RidA</fullName>
    </submittedName>
</protein>
<dbReference type="OrthoDB" id="9803101at2"/>
<dbReference type="CDD" id="cd00448">
    <property type="entry name" value="YjgF_YER057c_UK114_family"/>
    <property type="match status" value="1"/>
</dbReference>
<dbReference type="GO" id="GO:0005829">
    <property type="term" value="C:cytosol"/>
    <property type="evidence" value="ECO:0007669"/>
    <property type="project" value="TreeGrafter"/>
</dbReference>
<keyword evidence="3" id="KW-1185">Reference proteome</keyword>
<sequence>MHTILQPEGWAKPIGYANGMSATGRMVFVGGQVGWNESCEFESDDFVAQVRQTLKNVVAILAAGGAEPQHITTMTWYFTDKAEYRDNLKGIGQAYRDIIGRHFPAMAAMQVVALVEDRAKIEIQATAVVPE</sequence>
<dbReference type="AlphaFoldDB" id="A0A2W4EG64"/>
<dbReference type="Gene3D" id="3.30.1330.40">
    <property type="entry name" value="RutC-like"/>
    <property type="match status" value="1"/>
</dbReference>
<dbReference type="InterPro" id="IPR006175">
    <property type="entry name" value="YjgF/YER057c/UK114"/>
</dbReference>
<evidence type="ECO:0000313" key="3">
    <source>
        <dbReference type="Proteomes" id="UP000248925"/>
    </source>
</evidence>
<dbReference type="PANTHER" id="PTHR11803:SF58">
    <property type="entry name" value="PROTEIN HMF1-RELATED"/>
    <property type="match status" value="1"/>
</dbReference>
<dbReference type="InterPro" id="IPR035959">
    <property type="entry name" value="RutC-like_sf"/>
</dbReference>
<organism evidence="2 3">
    <name type="scientific">Rhizobium tubonense</name>
    <dbReference type="NCBI Taxonomy" id="484088"/>
    <lineage>
        <taxon>Bacteria</taxon>
        <taxon>Pseudomonadati</taxon>
        <taxon>Pseudomonadota</taxon>
        <taxon>Alphaproteobacteria</taxon>
        <taxon>Hyphomicrobiales</taxon>
        <taxon>Rhizobiaceae</taxon>
        <taxon>Rhizobium/Agrobacterium group</taxon>
        <taxon>Rhizobium</taxon>
    </lineage>
</organism>
<dbReference type="Proteomes" id="UP000248925">
    <property type="component" value="Unassembled WGS sequence"/>
</dbReference>
<comment type="similarity">
    <text evidence="1">Belongs to the RutC family.</text>
</comment>
<accession>A0A2W4EG64</accession>
<dbReference type="PANTHER" id="PTHR11803">
    <property type="entry name" value="2-IMINOBUTANOATE/2-IMINOPROPANOATE DEAMINASE RIDA"/>
    <property type="match status" value="1"/>
</dbReference>
<dbReference type="RefSeq" id="WP_111162746.1">
    <property type="nucleotide sequence ID" value="NZ_PCDP01000053.1"/>
</dbReference>
<comment type="caution">
    <text evidence="2">The sequence shown here is derived from an EMBL/GenBank/DDBJ whole genome shotgun (WGS) entry which is preliminary data.</text>
</comment>
<evidence type="ECO:0000313" key="2">
    <source>
        <dbReference type="EMBL" id="PZM10210.1"/>
    </source>
</evidence>
<proteinExistence type="inferred from homology"/>